<keyword evidence="2" id="KW-1003">Cell membrane</keyword>
<dbReference type="EMBL" id="PYGI01000010">
    <property type="protein sequence ID" value="PSL13879.1"/>
    <property type="molecule type" value="Genomic_DNA"/>
</dbReference>
<feature type="transmembrane region" description="Helical" evidence="7">
    <location>
        <begin position="343"/>
        <end position="361"/>
    </location>
</feature>
<gene>
    <name evidence="9" type="ORF">CLV44_11060</name>
</gene>
<dbReference type="InterPro" id="IPR010656">
    <property type="entry name" value="DctM"/>
</dbReference>
<keyword evidence="7" id="KW-0813">Transport</keyword>
<comment type="caution">
    <text evidence="7">Lacks conserved residue(s) required for the propagation of feature annotation.</text>
</comment>
<feature type="transmembrane region" description="Helical" evidence="7">
    <location>
        <begin position="424"/>
        <end position="445"/>
    </location>
</feature>
<keyword evidence="5 7" id="KW-1133">Transmembrane helix</keyword>
<feature type="transmembrane region" description="Helical" evidence="7">
    <location>
        <begin position="119"/>
        <end position="136"/>
    </location>
</feature>
<name>A0A2P8EWM8_9GAMM</name>
<feature type="transmembrane region" description="Helical" evidence="7">
    <location>
        <begin position="302"/>
        <end position="323"/>
    </location>
</feature>
<evidence type="ECO:0000259" key="8">
    <source>
        <dbReference type="Pfam" id="PF06808"/>
    </source>
</evidence>
<dbReference type="AlphaFoldDB" id="A0A2P8EWM8"/>
<dbReference type="NCBIfam" id="TIGR00786">
    <property type="entry name" value="dctM"/>
    <property type="match status" value="1"/>
</dbReference>
<feature type="transmembrane region" description="Helical" evidence="7">
    <location>
        <begin position="394"/>
        <end position="412"/>
    </location>
</feature>
<feature type="transmembrane region" description="Helical" evidence="7">
    <location>
        <begin position="272"/>
        <end position="290"/>
    </location>
</feature>
<feature type="transmembrane region" description="Helical" evidence="7">
    <location>
        <begin position="240"/>
        <end position="266"/>
    </location>
</feature>
<evidence type="ECO:0000256" key="2">
    <source>
        <dbReference type="ARBA" id="ARBA00022475"/>
    </source>
</evidence>
<comment type="function">
    <text evidence="7">Part of the tripartite ATP-independent periplasmic (TRAP) transport system.</text>
</comment>
<evidence type="ECO:0000256" key="5">
    <source>
        <dbReference type="ARBA" id="ARBA00022989"/>
    </source>
</evidence>
<dbReference type="Proteomes" id="UP000242133">
    <property type="component" value="Unassembled WGS sequence"/>
</dbReference>
<dbReference type="Pfam" id="PF06808">
    <property type="entry name" value="DctM"/>
    <property type="match status" value="1"/>
</dbReference>
<organism evidence="9 10">
    <name type="scientific">Marinobacterium halophilum</name>
    <dbReference type="NCBI Taxonomy" id="267374"/>
    <lineage>
        <taxon>Bacteria</taxon>
        <taxon>Pseudomonadati</taxon>
        <taxon>Pseudomonadota</taxon>
        <taxon>Gammaproteobacteria</taxon>
        <taxon>Oceanospirillales</taxon>
        <taxon>Oceanospirillaceae</taxon>
        <taxon>Marinobacterium</taxon>
    </lineage>
</organism>
<evidence type="ECO:0000256" key="3">
    <source>
        <dbReference type="ARBA" id="ARBA00022519"/>
    </source>
</evidence>
<evidence type="ECO:0000256" key="7">
    <source>
        <dbReference type="RuleBase" id="RU369079"/>
    </source>
</evidence>
<feature type="transmembrane region" description="Helical" evidence="7">
    <location>
        <begin position="59"/>
        <end position="78"/>
    </location>
</feature>
<protein>
    <recommendedName>
        <fullName evidence="7">TRAP transporter large permease protein</fullName>
    </recommendedName>
</protein>
<reference evidence="9 10" key="1">
    <citation type="submission" date="2018-03" db="EMBL/GenBank/DDBJ databases">
        <title>Genomic Encyclopedia of Archaeal and Bacterial Type Strains, Phase II (KMG-II): from individual species to whole genera.</title>
        <authorList>
            <person name="Goeker M."/>
        </authorList>
    </citation>
    <scope>NUCLEOTIDE SEQUENCE [LARGE SCALE GENOMIC DNA]</scope>
    <source>
        <strain evidence="9 10">DSM 17586</strain>
    </source>
</reference>
<evidence type="ECO:0000313" key="9">
    <source>
        <dbReference type="EMBL" id="PSL13879.1"/>
    </source>
</evidence>
<comment type="subcellular location">
    <subcellularLocation>
        <location evidence="1 7">Cell inner membrane</location>
        <topology evidence="1 7">Multi-pass membrane protein</topology>
    </subcellularLocation>
</comment>
<proteinExistence type="inferred from homology"/>
<comment type="caution">
    <text evidence="9">The sequence shown here is derived from an EMBL/GenBank/DDBJ whole genome shotgun (WGS) entry which is preliminary data.</text>
</comment>
<dbReference type="OrthoDB" id="9796052at2"/>
<feature type="transmembrane region" description="Helical" evidence="7">
    <location>
        <begin position="196"/>
        <end position="220"/>
    </location>
</feature>
<dbReference type="PANTHER" id="PTHR33362:SF7">
    <property type="entry name" value="SLL1103 PROTEIN"/>
    <property type="match status" value="1"/>
</dbReference>
<evidence type="ECO:0000256" key="1">
    <source>
        <dbReference type="ARBA" id="ARBA00004429"/>
    </source>
</evidence>
<feature type="transmembrane region" description="Helical" evidence="7">
    <location>
        <begin position="368"/>
        <end position="388"/>
    </location>
</feature>
<feature type="domain" description="TRAP C4-dicarboxylate transport system permease DctM subunit" evidence="8">
    <location>
        <begin position="10"/>
        <end position="447"/>
    </location>
</feature>
<evidence type="ECO:0000256" key="4">
    <source>
        <dbReference type="ARBA" id="ARBA00022692"/>
    </source>
</evidence>
<sequence length="459" mass="48339">MIELLPLLLFIGAIVVLLMGYSVAFSLAGTGLLFAAIGTLTGHFDSVFLEAIPNRIFGVMNNEVLIAVPLFVFMGVMLEKSKVAEELLDTMAALFGSLRGGLGISVTLVGMLLAASTGIVGATVVTMGLLSLPTMLKRGYDPAVATGTICASGTLGQIIPPSIVLVLLGDVISSAYQQSQIDQGMFSPETVTVGDLFLGALIPGLLLVVAYIGYMVFVAVTRPHAVPAIPEEELNAITNLWLRALKALVPPVLLIGLVLGSILGGFATPTEAASVGAVGAIGLALMRRAFSLKTLNEVMRSTTQVSSMVFIILVGASIFSLVFRGYGGDDLVRDFLHDLPGGVVGAMAIVMLIVFLLGFFLDFIEITFVVVPIVAPILLGMGLDPVWLGVMLALNLQTSFLTPPFGFALFYLRGVAPAHISTGQIYKGVIPFILIQLAMLALLAWQTGLATWLPELVYG</sequence>
<dbReference type="InterPro" id="IPR004681">
    <property type="entry name" value="TRAP_DctM"/>
</dbReference>
<comment type="subunit">
    <text evidence="7">The complex comprises the extracytoplasmic solute receptor protein and the two transmembrane proteins.</text>
</comment>
<dbReference type="PIRSF" id="PIRSF006066">
    <property type="entry name" value="HI0050"/>
    <property type="match status" value="1"/>
</dbReference>
<evidence type="ECO:0000313" key="10">
    <source>
        <dbReference type="Proteomes" id="UP000242133"/>
    </source>
</evidence>
<evidence type="ECO:0000256" key="6">
    <source>
        <dbReference type="ARBA" id="ARBA00023136"/>
    </source>
</evidence>
<keyword evidence="4 7" id="KW-0812">Transmembrane</keyword>
<dbReference type="GO" id="GO:0005886">
    <property type="term" value="C:plasma membrane"/>
    <property type="evidence" value="ECO:0007669"/>
    <property type="project" value="UniProtKB-SubCell"/>
</dbReference>
<keyword evidence="10" id="KW-1185">Reference proteome</keyword>
<keyword evidence="3 7" id="KW-0997">Cell inner membrane</keyword>
<comment type="similarity">
    <text evidence="7">Belongs to the TRAP transporter large permease family.</text>
</comment>
<dbReference type="PANTHER" id="PTHR33362">
    <property type="entry name" value="SIALIC ACID TRAP TRANSPORTER PERMEASE PROTEIN SIAT-RELATED"/>
    <property type="match status" value="1"/>
</dbReference>
<dbReference type="GO" id="GO:0022857">
    <property type="term" value="F:transmembrane transporter activity"/>
    <property type="evidence" value="ECO:0007669"/>
    <property type="project" value="UniProtKB-UniRule"/>
</dbReference>
<accession>A0A2P8EWM8</accession>
<dbReference type="RefSeq" id="WP_106591664.1">
    <property type="nucleotide sequence ID" value="NZ_PYGI01000010.1"/>
</dbReference>
<keyword evidence="6 7" id="KW-0472">Membrane</keyword>